<protein>
    <submittedName>
        <fullName evidence="2">Uncharacterized protein</fullName>
    </submittedName>
</protein>
<comment type="caution">
    <text evidence="2">The sequence shown here is derived from an EMBL/GenBank/DDBJ whole genome shotgun (WGS) entry which is preliminary data.</text>
</comment>
<evidence type="ECO:0000256" key="1">
    <source>
        <dbReference type="SAM" id="MobiDB-lite"/>
    </source>
</evidence>
<organism evidence="2 3">
    <name type="scientific">Planoprotostelium fungivorum</name>
    <dbReference type="NCBI Taxonomy" id="1890364"/>
    <lineage>
        <taxon>Eukaryota</taxon>
        <taxon>Amoebozoa</taxon>
        <taxon>Evosea</taxon>
        <taxon>Variosea</taxon>
        <taxon>Cavosteliida</taxon>
        <taxon>Cavosteliaceae</taxon>
        <taxon>Planoprotostelium</taxon>
    </lineage>
</organism>
<dbReference type="EMBL" id="MDYQ01000184">
    <property type="protein sequence ID" value="PRP79438.1"/>
    <property type="molecule type" value="Genomic_DNA"/>
</dbReference>
<sequence>MIDDYDRGYLNRILGVKTNRSSIHSTAFPSFGRDPPNRDTLLGSGSSPNSDRLAADSVSFSEMEHQKNINEHIRELFVLSIFELKQRLMAAGVYKFGGGRQGDSEGKKTQEVERVDLTRDGFGPLNFHFNVEKTQRHAQRIKEDVECFEMSQTFTIGRFMQKKQPFATKHYGPNLRFRRSEYWRDYVRMYPSLRSKITSTLGVVSFSRYEPVRHRLPRVR</sequence>
<reference evidence="2 3" key="1">
    <citation type="journal article" date="2018" name="Genome Biol. Evol.">
        <title>Multiple Roots of Fruiting Body Formation in Amoebozoa.</title>
        <authorList>
            <person name="Hillmann F."/>
            <person name="Forbes G."/>
            <person name="Novohradska S."/>
            <person name="Ferling I."/>
            <person name="Riege K."/>
            <person name="Groth M."/>
            <person name="Westermann M."/>
            <person name="Marz M."/>
            <person name="Spaller T."/>
            <person name="Winckler T."/>
            <person name="Schaap P."/>
            <person name="Glockner G."/>
        </authorList>
    </citation>
    <scope>NUCLEOTIDE SEQUENCE [LARGE SCALE GENOMIC DNA]</scope>
    <source>
        <strain evidence="2 3">Jena</strain>
    </source>
</reference>
<evidence type="ECO:0000313" key="3">
    <source>
        <dbReference type="Proteomes" id="UP000241769"/>
    </source>
</evidence>
<proteinExistence type="predicted"/>
<keyword evidence="3" id="KW-1185">Reference proteome</keyword>
<evidence type="ECO:0000313" key="2">
    <source>
        <dbReference type="EMBL" id="PRP79438.1"/>
    </source>
</evidence>
<name>A0A2P6N664_9EUKA</name>
<feature type="region of interest" description="Disordered" evidence="1">
    <location>
        <begin position="25"/>
        <end position="53"/>
    </location>
</feature>
<accession>A0A2P6N664</accession>
<dbReference type="AlphaFoldDB" id="A0A2P6N664"/>
<dbReference type="InParanoid" id="A0A2P6N664"/>
<dbReference type="Proteomes" id="UP000241769">
    <property type="component" value="Unassembled WGS sequence"/>
</dbReference>
<gene>
    <name evidence="2" type="ORF">PROFUN_08199</name>
</gene>